<proteinExistence type="predicted"/>
<reference evidence="2" key="1">
    <citation type="journal article" date="2021" name="Nat. Commun.">
        <title>Connecting structure to function with the recovery of over 1000 high-quality metagenome-assembled genomes from activated sludge using long-read sequencing.</title>
        <authorList>
            <person name="Singleton C.M."/>
            <person name="Petriglieri F."/>
            <person name="Kristensen J.M."/>
            <person name="Kirkegaard R.H."/>
            <person name="Michaelsen T.Y."/>
            <person name="Andersen M.H."/>
            <person name="Kondrotaite Z."/>
            <person name="Karst S.M."/>
            <person name="Dueholm M.S."/>
            <person name="Nielsen P.H."/>
            <person name="Albertsen M."/>
        </authorList>
    </citation>
    <scope>NUCLEOTIDE SEQUENCE [LARGE SCALE GENOMIC DNA]</scope>
</reference>
<name>A0A9D7QKB2_9RHOO</name>
<sequence>MLAEMHGVSSDETHEQFIQRAGRVFPPDSVRAWSRIERAVFNHLMAKLIHHNTYGSISNEMLQECRDDMTEVVRRLGDILD</sequence>
<organism evidence="1 2">
    <name type="scientific">Candidatus Dechloromonas phosphorivorans</name>
    <dbReference type="NCBI Taxonomy" id="2899244"/>
    <lineage>
        <taxon>Bacteria</taxon>
        <taxon>Pseudomonadati</taxon>
        <taxon>Pseudomonadota</taxon>
        <taxon>Betaproteobacteria</taxon>
        <taxon>Rhodocyclales</taxon>
        <taxon>Azonexaceae</taxon>
        <taxon>Dechloromonas</taxon>
    </lineage>
</organism>
<evidence type="ECO:0000313" key="1">
    <source>
        <dbReference type="EMBL" id="MBK8892204.1"/>
    </source>
</evidence>
<accession>A0A9D7QKB2</accession>
<evidence type="ECO:0000313" key="2">
    <source>
        <dbReference type="Proteomes" id="UP000808146"/>
    </source>
</evidence>
<protein>
    <submittedName>
        <fullName evidence="1">Uncharacterized protein</fullName>
    </submittedName>
</protein>
<dbReference type="AlphaFoldDB" id="A0A9D7QKB2"/>
<gene>
    <name evidence="1" type="ORF">IPN75_18495</name>
</gene>
<comment type="caution">
    <text evidence="1">The sequence shown here is derived from an EMBL/GenBank/DDBJ whole genome shotgun (WGS) entry which is preliminary data.</text>
</comment>
<dbReference type="Proteomes" id="UP000808146">
    <property type="component" value="Unassembled WGS sequence"/>
</dbReference>
<dbReference type="EMBL" id="JADKBR010000025">
    <property type="protein sequence ID" value="MBK8892204.1"/>
    <property type="molecule type" value="Genomic_DNA"/>
</dbReference>